<evidence type="ECO:0000256" key="1">
    <source>
        <dbReference type="SAM" id="SignalP"/>
    </source>
</evidence>
<gene>
    <name evidence="2" type="ORF">BKA59DRAFT_225197</name>
</gene>
<evidence type="ECO:0000313" key="2">
    <source>
        <dbReference type="EMBL" id="KAH7242292.1"/>
    </source>
</evidence>
<comment type="caution">
    <text evidence="2">The sequence shown here is derived from an EMBL/GenBank/DDBJ whole genome shotgun (WGS) entry which is preliminary data.</text>
</comment>
<dbReference type="Proteomes" id="UP000813427">
    <property type="component" value="Unassembled WGS sequence"/>
</dbReference>
<dbReference type="EMBL" id="JAGPXF010000005">
    <property type="protein sequence ID" value="KAH7242292.1"/>
    <property type="molecule type" value="Genomic_DNA"/>
</dbReference>
<keyword evidence="3" id="KW-1185">Reference proteome</keyword>
<feature type="signal peptide" evidence="1">
    <location>
        <begin position="1"/>
        <end position="20"/>
    </location>
</feature>
<dbReference type="AlphaFoldDB" id="A0A8K0RUT8"/>
<reference evidence="2" key="1">
    <citation type="journal article" date="2021" name="Nat. Commun.">
        <title>Genetic determinants of endophytism in the Arabidopsis root mycobiome.</title>
        <authorList>
            <person name="Mesny F."/>
            <person name="Miyauchi S."/>
            <person name="Thiergart T."/>
            <person name="Pickel B."/>
            <person name="Atanasova L."/>
            <person name="Karlsson M."/>
            <person name="Huettel B."/>
            <person name="Barry K.W."/>
            <person name="Haridas S."/>
            <person name="Chen C."/>
            <person name="Bauer D."/>
            <person name="Andreopoulos W."/>
            <person name="Pangilinan J."/>
            <person name="LaButti K."/>
            <person name="Riley R."/>
            <person name="Lipzen A."/>
            <person name="Clum A."/>
            <person name="Drula E."/>
            <person name="Henrissat B."/>
            <person name="Kohler A."/>
            <person name="Grigoriev I.V."/>
            <person name="Martin F.M."/>
            <person name="Hacquard S."/>
        </authorList>
    </citation>
    <scope>NUCLEOTIDE SEQUENCE</scope>
    <source>
        <strain evidence="2">MPI-SDFR-AT-0068</strain>
    </source>
</reference>
<dbReference type="OrthoDB" id="10581105at2759"/>
<organism evidence="2 3">
    <name type="scientific">Fusarium tricinctum</name>
    <dbReference type="NCBI Taxonomy" id="61284"/>
    <lineage>
        <taxon>Eukaryota</taxon>
        <taxon>Fungi</taxon>
        <taxon>Dikarya</taxon>
        <taxon>Ascomycota</taxon>
        <taxon>Pezizomycotina</taxon>
        <taxon>Sordariomycetes</taxon>
        <taxon>Hypocreomycetidae</taxon>
        <taxon>Hypocreales</taxon>
        <taxon>Nectriaceae</taxon>
        <taxon>Fusarium</taxon>
        <taxon>Fusarium tricinctum species complex</taxon>
    </lineage>
</organism>
<name>A0A8K0RUT8_9HYPO</name>
<sequence length="133" mass="13450">MLSSNVLVGALAFIVAGVNAGPCRPTISADTTLDITSTATATTVIIDSTATSEVASTTIESSTVETSLLIETDTVTTVATSAIESTTALATTTTTSVPDPEEGCRTADDCVFMPWCLDGLLNICYCSGGGCVV</sequence>
<keyword evidence="1" id="KW-0732">Signal</keyword>
<protein>
    <submittedName>
        <fullName evidence="2">Uncharacterized protein</fullName>
    </submittedName>
</protein>
<evidence type="ECO:0000313" key="3">
    <source>
        <dbReference type="Proteomes" id="UP000813427"/>
    </source>
</evidence>
<proteinExistence type="predicted"/>
<feature type="chain" id="PRO_5035431201" evidence="1">
    <location>
        <begin position="21"/>
        <end position="133"/>
    </location>
</feature>
<accession>A0A8K0RUT8</accession>